<dbReference type="EMBL" id="CP010519">
    <property type="protein sequence ID" value="AJE84874.1"/>
    <property type="molecule type" value="Genomic_DNA"/>
</dbReference>
<dbReference type="PANTHER" id="PTHR36222">
    <property type="entry name" value="SERINE PROTEASE INHIBITOR RV3364C"/>
    <property type="match status" value="1"/>
</dbReference>
<dbReference type="PANTHER" id="PTHR36222:SF1">
    <property type="entry name" value="SERINE PROTEASE INHIBITOR RV3364C"/>
    <property type="match status" value="1"/>
</dbReference>
<evidence type="ECO:0000313" key="3">
    <source>
        <dbReference type="Proteomes" id="UP000031523"/>
    </source>
</evidence>
<reference evidence="2 3" key="1">
    <citation type="submission" date="2015-01" db="EMBL/GenBank/DDBJ databases">
        <title>Enhanced salinomycin production by adjusting the supply of polyketide extender units in Streptomyce albus DSM 41398.</title>
        <authorList>
            <person name="Lu C."/>
        </authorList>
    </citation>
    <scope>NUCLEOTIDE SEQUENCE [LARGE SCALE GENOMIC DNA]</scope>
    <source>
        <strain evidence="3">ATCC 21838 / DSM 41398 / FERM P-419 / JCM 4703 / NBRC 107858</strain>
    </source>
</reference>
<dbReference type="Proteomes" id="UP000031523">
    <property type="component" value="Chromosome"/>
</dbReference>
<dbReference type="InterPro" id="IPR004942">
    <property type="entry name" value="Roadblock/LAMTOR2_dom"/>
</dbReference>
<dbReference type="Gene3D" id="3.30.450.30">
    <property type="entry name" value="Dynein light chain 2a, cytoplasmic"/>
    <property type="match status" value="1"/>
</dbReference>
<dbReference type="AlphaFoldDB" id="A0A0B5ET75"/>
<evidence type="ECO:0000259" key="1">
    <source>
        <dbReference type="SMART" id="SM00960"/>
    </source>
</evidence>
<name>A0A0B5ET75_STRA4</name>
<dbReference type="InterPro" id="IPR053141">
    <property type="entry name" value="Mycobact_SerProt_Inhib_Rv3364c"/>
</dbReference>
<evidence type="ECO:0000313" key="2">
    <source>
        <dbReference type="EMBL" id="AJE84874.1"/>
    </source>
</evidence>
<dbReference type="SUPFAM" id="SSF103196">
    <property type="entry name" value="Roadblock/LC7 domain"/>
    <property type="match status" value="1"/>
</dbReference>
<protein>
    <recommendedName>
        <fullName evidence="1">Roadblock/LAMTOR2 domain-containing protein</fullName>
    </recommendedName>
</protein>
<organism evidence="2 3">
    <name type="scientific">Streptomyces albus (strain ATCC 21838 / DSM 41398 / FERM P-419 / JCM 4703 / NBRC 107858)</name>
    <dbReference type="NCBI Taxonomy" id="1081613"/>
    <lineage>
        <taxon>Bacteria</taxon>
        <taxon>Bacillati</taxon>
        <taxon>Actinomycetota</taxon>
        <taxon>Actinomycetes</taxon>
        <taxon>Kitasatosporales</taxon>
        <taxon>Streptomycetaceae</taxon>
        <taxon>Streptomyces</taxon>
    </lineage>
</organism>
<dbReference type="KEGG" id="sals:SLNWT_4498"/>
<feature type="domain" description="Roadblock/LAMTOR2" evidence="1">
    <location>
        <begin position="20"/>
        <end position="113"/>
    </location>
</feature>
<dbReference type="Pfam" id="PF03259">
    <property type="entry name" value="Robl_LC7"/>
    <property type="match status" value="1"/>
</dbReference>
<gene>
    <name evidence="2" type="ORF">SLNWT_4498</name>
</gene>
<accession>A0A0B5ET75</accession>
<sequence>MTTPDRRAQSTPLAEAPNYSEQAEKLLQQRHDLAAVVFLSTDGLIAGAGGEVDREQAETTAASASGLYSLGRESLAVVAGGGARARSVTIEGEDGRFLLIVAAGDNLRIAAFTQPDPDLGGVMYELAKLADTFALHISSRGDGR</sequence>
<proteinExistence type="predicted"/>
<keyword evidence="3" id="KW-1185">Reference proteome</keyword>
<dbReference type="SMART" id="SM00960">
    <property type="entry name" value="Robl_LC7"/>
    <property type="match status" value="1"/>
</dbReference>